<evidence type="ECO:0000256" key="1">
    <source>
        <dbReference type="PROSITE-ProRule" id="PRU00221"/>
    </source>
</evidence>
<dbReference type="Proteomes" id="UP001359485">
    <property type="component" value="Unassembled WGS sequence"/>
</dbReference>
<dbReference type="Pfam" id="PF00400">
    <property type="entry name" value="WD40"/>
    <property type="match status" value="5"/>
</dbReference>
<evidence type="ECO:0000313" key="3">
    <source>
        <dbReference type="Proteomes" id="UP001359485"/>
    </source>
</evidence>
<gene>
    <name evidence="2" type="ORF">RUM44_010136</name>
</gene>
<accession>A0ABR1AUQ4</accession>
<sequence>MEEVNDRAHGSDGSDPESDISTILQYLIRSEQVHQIISPDRDDSEEEFVTCENVWQPNIETLKKSEISALTKLSAGLNSRTGEERPNSIAAMICARERGMVGSTTFSKADCCKISNNFLPNKSSVMAHIPTKIFCGIYLDDGKIFLSASQDRLIRLFDTSKGKFSLVKTITAKDVGWSILDVAISPDGNYLAYSSWCDCLRLCKIWGNTDMQDSLLLCPEERKFCIFSLKFSSSGKEILCGANDGYIYVYDRECNQRAFSIVGHDDDVNAVAFADDRSHILYSGGDDGICKVWDRRVLAESHPKPVGYLAGHMLGITYIEPRGDGRHLLTNSKDQSIKLWDVRKFSSDTGIVNTLRTVSVQNWDYRWKKVPKSLNNPNKRLEGDTSIMTYRGHSVLQTLCRCHFTPMETTGQRYIYTGCAGGRIIIYDVLTGKIEKELFGHRAPVRDASWHPHKPELTSVSWDGKIIRWTYQEKQWLDSDDEENLDILAAGKRKRKEMPNRRSQRLADRRAKLGECVT</sequence>
<dbReference type="InterPro" id="IPR051859">
    <property type="entry name" value="DCAF"/>
</dbReference>
<dbReference type="PROSITE" id="PS50082">
    <property type="entry name" value="WD_REPEATS_2"/>
    <property type="match status" value="3"/>
</dbReference>
<feature type="repeat" description="WD" evidence="1">
    <location>
        <begin position="309"/>
        <end position="343"/>
    </location>
</feature>
<dbReference type="PANTHER" id="PTHR19847:SF7">
    <property type="entry name" value="DDB1- AND CUL4-ASSOCIATED FACTOR 11"/>
    <property type="match status" value="1"/>
</dbReference>
<reference evidence="2 3" key="1">
    <citation type="submission" date="2023-09" db="EMBL/GenBank/DDBJ databases">
        <title>Genomes of two closely related lineages of the louse Polyplax serrata with different host specificities.</title>
        <authorList>
            <person name="Martinu J."/>
            <person name="Tarabai H."/>
            <person name="Stefka J."/>
            <person name="Hypsa V."/>
        </authorList>
    </citation>
    <scope>NUCLEOTIDE SEQUENCE [LARGE SCALE GENOMIC DNA]</scope>
    <source>
        <strain evidence="2">98ZLc_SE</strain>
    </source>
</reference>
<dbReference type="InterPro" id="IPR001680">
    <property type="entry name" value="WD40_rpt"/>
</dbReference>
<feature type="repeat" description="WD" evidence="1">
    <location>
        <begin position="261"/>
        <end position="294"/>
    </location>
</feature>
<proteinExistence type="predicted"/>
<dbReference type="SMART" id="SM00320">
    <property type="entry name" value="WD40"/>
    <property type="match status" value="7"/>
</dbReference>
<comment type="caution">
    <text evidence="2">The sequence shown here is derived from an EMBL/GenBank/DDBJ whole genome shotgun (WGS) entry which is preliminary data.</text>
</comment>
<keyword evidence="3" id="KW-1185">Reference proteome</keyword>
<dbReference type="InterPro" id="IPR015943">
    <property type="entry name" value="WD40/YVTN_repeat-like_dom_sf"/>
</dbReference>
<dbReference type="PROSITE" id="PS50294">
    <property type="entry name" value="WD_REPEATS_REGION"/>
    <property type="match status" value="2"/>
</dbReference>
<evidence type="ECO:0000313" key="2">
    <source>
        <dbReference type="EMBL" id="KAK6627657.1"/>
    </source>
</evidence>
<dbReference type="Gene3D" id="2.130.10.10">
    <property type="entry name" value="YVTN repeat-like/Quinoprotein amine dehydrogenase"/>
    <property type="match status" value="2"/>
</dbReference>
<name>A0ABR1AUQ4_POLSC</name>
<protein>
    <submittedName>
        <fullName evidence="2">Uncharacterized protein</fullName>
    </submittedName>
</protein>
<dbReference type="SUPFAM" id="SSF50978">
    <property type="entry name" value="WD40 repeat-like"/>
    <property type="match status" value="1"/>
</dbReference>
<organism evidence="2 3">
    <name type="scientific">Polyplax serrata</name>
    <name type="common">Common mouse louse</name>
    <dbReference type="NCBI Taxonomy" id="468196"/>
    <lineage>
        <taxon>Eukaryota</taxon>
        <taxon>Metazoa</taxon>
        <taxon>Ecdysozoa</taxon>
        <taxon>Arthropoda</taxon>
        <taxon>Hexapoda</taxon>
        <taxon>Insecta</taxon>
        <taxon>Pterygota</taxon>
        <taxon>Neoptera</taxon>
        <taxon>Paraneoptera</taxon>
        <taxon>Psocodea</taxon>
        <taxon>Troctomorpha</taxon>
        <taxon>Phthiraptera</taxon>
        <taxon>Anoplura</taxon>
        <taxon>Polyplacidae</taxon>
        <taxon>Polyplax</taxon>
    </lineage>
</organism>
<dbReference type="PANTHER" id="PTHR19847">
    <property type="entry name" value="DDB1- AND CUL4-ASSOCIATED FACTOR 11"/>
    <property type="match status" value="1"/>
</dbReference>
<dbReference type="InterPro" id="IPR036322">
    <property type="entry name" value="WD40_repeat_dom_sf"/>
</dbReference>
<dbReference type="EMBL" id="JAWJWF010000045">
    <property type="protein sequence ID" value="KAK6627657.1"/>
    <property type="molecule type" value="Genomic_DNA"/>
</dbReference>
<keyword evidence="1" id="KW-0853">WD repeat</keyword>
<feature type="repeat" description="WD" evidence="1">
    <location>
        <begin position="438"/>
        <end position="479"/>
    </location>
</feature>